<dbReference type="CDD" id="cd03416">
    <property type="entry name" value="CbiX_SirB_N"/>
    <property type="match status" value="1"/>
</dbReference>
<dbReference type="CDD" id="cd03414">
    <property type="entry name" value="CbiX_SirB_C"/>
    <property type="match status" value="1"/>
</dbReference>
<reference evidence="4" key="1">
    <citation type="submission" date="2016-10" db="EMBL/GenBank/DDBJ databases">
        <authorList>
            <person name="Varghese N."/>
            <person name="Submissions S."/>
        </authorList>
    </citation>
    <scope>NUCLEOTIDE SEQUENCE [LARGE SCALE GENOMIC DNA]</scope>
    <source>
        <strain evidence="4">DSM 4771</strain>
    </source>
</reference>
<protein>
    <submittedName>
        <fullName evidence="3">Sirohydrochlorin ferrochelatase</fullName>
    </submittedName>
</protein>
<evidence type="ECO:0000313" key="4">
    <source>
        <dbReference type="Proteomes" id="UP000199225"/>
    </source>
</evidence>
<dbReference type="Proteomes" id="UP000199225">
    <property type="component" value="Unassembled WGS sequence"/>
</dbReference>
<dbReference type="PANTHER" id="PTHR33542">
    <property type="entry name" value="SIROHYDROCHLORIN FERROCHELATASE, CHLOROPLASTIC"/>
    <property type="match status" value="1"/>
</dbReference>
<dbReference type="SUPFAM" id="SSF53800">
    <property type="entry name" value="Chelatase"/>
    <property type="match status" value="1"/>
</dbReference>
<keyword evidence="2" id="KW-0456">Lyase</keyword>
<dbReference type="GO" id="GO:0016829">
    <property type="term" value="F:lyase activity"/>
    <property type="evidence" value="ECO:0007669"/>
    <property type="project" value="UniProtKB-KW"/>
</dbReference>
<dbReference type="OrthoDB" id="9797895at2"/>
<dbReference type="InterPro" id="IPR050963">
    <property type="entry name" value="Sirohydro_Cobaltochel/CbiX"/>
</dbReference>
<dbReference type="PANTHER" id="PTHR33542:SF3">
    <property type="entry name" value="SIROHYDROCHLORIN FERROCHELATASE, CHLOROPLASTIC"/>
    <property type="match status" value="1"/>
</dbReference>
<keyword evidence="1" id="KW-0479">Metal-binding</keyword>
<name>A0A1G8TWJ1_9BACI</name>
<evidence type="ECO:0000256" key="1">
    <source>
        <dbReference type="ARBA" id="ARBA00022723"/>
    </source>
</evidence>
<dbReference type="GO" id="GO:0046872">
    <property type="term" value="F:metal ion binding"/>
    <property type="evidence" value="ECO:0007669"/>
    <property type="project" value="UniProtKB-KW"/>
</dbReference>
<dbReference type="EMBL" id="FNEV01000005">
    <property type="protein sequence ID" value="SDJ45859.1"/>
    <property type="molecule type" value="Genomic_DNA"/>
</dbReference>
<accession>A0A1G8TWJ1</accession>
<proteinExistence type="predicted"/>
<gene>
    <name evidence="3" type="ORF">SAMN04490247_2007</name>
</gene>
<keyword evidence="4" id="KW-1185">Reference proteome</keyword>
<dbReference type="Gene3D" id="3.40.50.1400">
    <property type="match status" value="2"/>
</dbReference>
<dbReference type="STRING" id="86666.SAMN04490247_2007"/>
<evidence type="ECO:0000313" key="3">
    <source>
        <dbReference type="EMBL" id="SDJ45859.1"/>
    </source>
</evidence>
<sequence>MQGVLYVSHGSRIEETRDEVERVVKDANSGVNATLHELCYLEIASPSIEEGADKLIADGADRIAVVPMLLFSAGHYYSDIPEEIEILQRRHPRVTFTYGEPLGVQEALIDTLASRLKEHKGRDAFLLVARGSRNPETKQVIETIRKRLEGKTGGMRGEVCYLAVLEPTFEMGLEDAVIKHPEGLIVLPCLWFTGRLIQHIEKEVGALKEEGWKVDTAHYLDNHPFIIEILRNRVRESIDKEPFFPTTEKGEVHEPSATQH</sequence>
<dbReference type="AlphaFoldDB" id="A0A1G8TWJ1"/>
<dbReference type="InterPro" id="IPR002762">
    <property type="entry name" value="CbiX-like"/>
</dbReference>
<dbReference type="Pfam" id="PF01903">
    <property type="entry name" value="CbiX"/>
    <property type="match status" value="2"/>
</dbReference>
<evidence type="ECO:0000256" key="2">
    <source>
        <dbReference type="ARBA" id="ARBA00023239"/>
    </source>
</evidence>
<organism evidence="3 4">
    <name type="scientific">Salimicrobium halophilum</name>
    <dbReference type="NCBI Taxonomy" id="86666"/>
    <lineage>
        <taxon>Bacteria</taxon>
        <taxon>Bacillati</taxon>
        <taxon>Bacillota</taxon>
        <taxon>Bacilli</taxon>
        <taxon>Bacillales</taxon>
        <taxon>Bacillaceae</taxon>
        <taxon>Salimicrobium</taxon>
    </lineage>
</organism>